<evidence type="ECO:0000256" key="10">
    <source>
        <dbReference type="ARBA" id="ARBA00023136"/>
    </source>
</evidence>
<dbReference type="InterPro" id="IPR005467">
    <property type="entry name" value="His_kinase_dom"/>
</dbReference>
<keyword evidence="6" id="KW-0812">Transmembrane</keyword>
<comment type="subcellular location">
    <subcellularLocation>
        <location evidence="2">Membrane</location>
        <topology evidence="2">Multi-pass membrane protein</topology>
    </subcellularLocation>
</comment>
<dbReference type="InterPro" id="IPR003661">
    <property type="entry name" value="HisK_dim/P_dom"/>
</dbReference>
<sequence length="430" mass="47280">MTLYSTIMFTQHEIEELSQRNLQQAAEILRHVAPEALSEQALAHYLHQSVSIDADHDPIAFQIWVDGALRAFWGPGEPPPPPIGTGWRNGRIAGEPARLYVLRDTAQKLVIQVGESDQELDGLFIELLEDIVPKLIAVFLMLLAALIWAVRWTFQPIARLTEEVAQLNPDQGRITQTSRLDMDDAPLELQPLTQALNGLMARLACTMARERQFIAFVSHELNAPLTGIRLQAQAAQKSVQEAFRIHALERIVQSIDQGSHIVEQLAALARMDALEANDVLERTPTNLTALSAQMLAEMADAFSHKSIRVERVWRGAVSVQGDPALLHTLLRNLLENAARHTPTGGAVRVEVSLMDGGAVCWRVENSGADLDASTLAKIQARVRLEVGRSAAERGFGLILAQRIVLAHRGAIEFDQSAMGGLRATVHLPTA</sequence>
<gene>
    <name evidence="13" type="ORF">MAIT1_00558</name>
</gene>
<proteinExistence type="predicted"/>
<comment type="catalytic activity">
    <reaction evidence="1">
        <text>ATP + protein L-histidine = ADP + protein N-phospho-L-histidine.</text>
        <dbReference type="EC" id="2.7.13.3"/>
    </reaction>
</comment>
<organism evidence="13 14">
    <name type="scientific">Magnetofaba australis IT-1</name>
    <dbReference type="NCBI Taxonomy" id="1434232"/>
    <lineage>
        <taxon>Bacteria</taxon>
        <taxon>Pseudomonadati</taxon>
        <taxon>Pseudomonadota</taxon>
        <taxon>Magnetococcia</taxon>
        <taxon>Magnetococcales</taxon>
        <taxon>Magnetococcaceae</taxon>
        <taxon>Magnetofaba</taxon>
    </lineage>
</organism>
<keyword evidence="8" id="KW-1133">Transmembrane helix</keyword>
<dbReference type="Pfam" id="PF02518">
    <property type="entry name" value="HATPase_c"/>
    <property type="match status" value="1"/>
</dbReference>
<dbReference type="SUPFAM" id="SSF55874">
    <property type="entry name" value="ATPase domain of HSP90 chaperone/DNA topoisomerase II/histidine kinase"/>
    <property type="match status" value="1"/>
</dbReference>
<evidence type="ECO:0000256" key="3">
    <source>
        <dbReference type="ARBA" id="ARBA00012438"/>
    </source>
</evidence>
<dbReference type="GO" id="GO:0005886">
    <property type="term" value="C:plasma membrane"/>
    <property type="evidence" value="ECO:0007669"/>
    <property type="project" value="TreeGrafter"/>
</dbReference>
<evidence type="ECO:0000256" key="2">
    <source>
        <dbReference type="ARBA" id="ARBA00004141"/>
    </source>
</evidence>
<dbReference type="CDD" id="cd00082">
    <property type="entry name" value="HisKA"/>
    <property type="match status" value="1"/>
</dbReference>
<evidence type="ECO:0000256" key="5">
    <source>
        <dbReference type="ARBA" id="ARBA00022679"/>
    </source>
</evidence>
<dbReference type="EMBL" id="LVJN01000021">
    <property type="protein sequence ID" value="OSM00126.1"/>
    <property type="molecule type" value="Genomic_DNA"/>
</dbReference>
<dbReference type="PROSITE" id="PS50109">
    <property type="entry name" value="HIS_KIN"/>
    <property type="match status" value="1"/>
</dbReference>
<dbReference type="Gene3D" id="1.10.287.130">
    <property type="match status" value="1"/>
</dbReference>
<keyword evidence="4" id="KW-0597">Phosphoprotein</keyword>
<dbReference type="STRING" id="1434232.MAIT1_00558"/>
<dbReference type="InterPro" id="IPR036890">
    <property type="entry name" value="HATPase_C_sf"/>
</dbReference>
<evidence type="ECO:0000313" key="13">
    <source>
        <dbReference type="EMBL" id="OSM00126.1"/>
    </source>
</evidence>
<evidence type="ECO:0000256" key="4">
    <source>
        <dbReference type="ARBA" id="ARBA00022553"/>
    </source>
</evidence>
<accession>A0A1Y2JZ18</accession>
<feature type="domain" description="HAMP" evidence="12">
    <location>
        <begin position="151"/>
        <end position="208"/>
    </location>
</feature>
<dbReference type="InterPro" id="IPR050428">
    <property type="entry name" value="TCS_sensor_his_kinase"/>
</dbReference>
<keyword evidence="9" id="KW-0902">Two-component regulatory system</keyword>
<dbReference type="SUPFAM" id="SSF47384">
    <property type="entry name" value="Homodimeric domain of signal transducing histidine kinase"/>
    <property type="match status" value="1"/>
</dbReference>
<feature type="domain" description="Histidine kinase" evidence="11">
    <location>
        <begin position="216"/>
        <end position="430"/>
    </location>
</feature>
<evidence type="ECO:0000259" key="11">
    <source>
        <dbReference type="PROSITE" id="PS50109"/>
    </source>
</evidence>
<dbReference type="InterPro" id="IPR003660">
    <property type="entry name" value="HAMP_dom"/>
</dbReference>
<evidence type="ECO:0000313" key="14">
    <source>
        <dbReference type="Proteomes" id="UP000194003"/>
    </source>
</evidence>
<evidence type="ECO:0000256" key="7">
    <source>
        <dbReference type="ARBA" id="ARBA00022777"/>
    </source>
</evidence>
<dbReference type="AlphaFoldDB" id="A0A1Y2JZ18"/>
<reference evidence="13 14" key="1">
    <citation type="journal article" date="2016" name="BMC Genomics">
        <title>Combined genomic and structural analyses of a cultured magnetotactic bacterium reveals its niche adaptation to a dynamic environment.</title>
        <authorList>
            <person name="Araujo A.C."/>
            <person name="Morillo V."/>
            <person name="Cypriano J."/>
            <person name="Teixeira L.C."/>
            <person name="Leao P."/>
            <person name="Lyra S."/>
            <person name="Almeida L.G."/>
            <person name="Bazylinski D.A."/>
            <person name="Vasconcellos A.T."/>
            <person name="Abreu F."/>
            <person name="Lins U."/>
        </authorList>
    </citation>
    <scope>NUCLEOTIDE SEQUENCE [LARGE SCALE GENOMIC DNA]</scope>
    <source>
        <strain evidence="13 14">IT-1</strain>
    </source>
</reference>
<keyword evidence="5" id="KW-0808">Transferase</keyword>
<keyword evidence="14" id="KW-1185">Reference proteome</keyword>
<keyword evidence="10" id="KW-0472">Membrane</keyword>
<dbReference type="SMART" id="SM00387">
    <property type="entry name" value="HATPase_c"/>
    <property type="match status" value="1"/>
</dbReference>
<dbReference type="PANTHER" id="PTHR45436">
    <property type="entry name" value="SENSOR HISTIDINE KINASE YKOH"/>
    <property type="match status" value="1"/>
</dbReference>
<comment type="caution">
    <text evidence="13">The sequence shown here is derived from an EMBL/GenBank/DDBJ whole genome shotgun (WGS) entry which is preliminary data.</text>
</comment>
<dbReference type="Proteomes" id="UP000194003">
    <property type="component" value="Unassembled WGS sequence"/>
</dbReference>
<protein>
    <recommendedName>
        <fullName evidence="3">histidine kinase</fullName>
        <ecNumber evidence="3">2.7.13.3</ecNumber>
    </recommendedName>
</protein>
<dbReference type="InterPro" id="IPR003594">
    <property type="entry name" value="HATPase_dom"/>
</dbReference>
<dbReference type="PROSITE" id="PS50885">
    <property type="entry name" value="HAMP"/>
    <property type="match status" value="1"/>
</dbReference>
<dbReference type="Gene3D" id="3.30.565.10">
    <property type="entry name" value="Histidine kinase-like ATPase, C-terminal domain"/>
    <property type="match status" value="1"/>
</dbReference>
<keyword evidence="7 13" id="KW-0418">Kinase</keyword>
<evidence type="ECO:0000256" key="1">
    <source>
        <dbReference type="ARBA" id="ARBA00000085"/>
    </source>
</evidence>
<evidence type="ECO:0000256" key="9">
    <source>
        <dbReference type="ARBA" id="ARBA00023012"/>
    </source>
</evidence>
<dbReference type="EC" id="2.7.13.3" evidence="3"/>
<dbReference type="Pfam" id="PF00512">
    <property type="entry name" value="HisKA"/>
    <property type="match status" value="1"/>
</dbReference>
<dbReference type="SMART" id="SM00388">
    <property type="entry name" value="HisKA"/>
    <property type="match status" value="1"/>
</dbReference>
<evidence type="ECO:0000259" key="12">
    <source>
        <dbReference type="PROSITE" id="PS50885"/>
    </source>
</evidence>
<evidence type="ECO:0000256" key="6">
    <source>
        <dbReference type="ARBA" id="ARBA00022692"/>
    </source>
</evidence>
<name>A0A1Y2JZ18_9PROT</name>
<dbReference type="InterPro" id="IPR036097">
    <property type="entry name" value="HisK_dim/P_sf"/>
</dbReference>
<dbReference type="PANTHER" id="PTHR45436:SF15">
    <property type="entry name" value="SENSOR HISTIDINE KINASE CUSS"/>
    <property type="match status" value="1"/>
</dbReference>
<evidence type="ECO:0000256" key="8">
    <source>
        <dbReference type="ARBA" id="ARBA00022989"/>
    </source>
</evidence>
<dbReference type="GO" id="GO:0000155">
    <property type="term" value="F:phosphorelay sensor kinase activity"/>
    <property type="evidence" value="ECO:0007669"/>
    <property type="project" value="InterPro"/>
</dbReference>